<dbReference type="GO" id="GO:0022857">
    <property type="term" value="F:transmembrane transporter activity"/>
    <property type="evidence" value="ECO:0007669"/>
    <property type="project" value="InterPro"/>
</dbReference>
<keyword evidence="4 8" id="KW-0812">Transmembrane</keyword>
<reference evidence="9 10" key="1">
    <citation type="submission" date="2019-07" db="EMBL/GenBank/DDBJ databases">
        <title>Whole genome shotgun sequence of Adhaeribacter aerolatus NBRC 106133.</title>
        <authorList>
            <person name="Hosoyama A."/>
            <person name="Uohara A."/>
            <person name="Ohji S."/>
            <person name="Ichikawa N."/>
        </authorList>
    </citation>
    <scope>NUCLEOTIDE SEQUENCE [LARGE SCALE GENOMIC DNA]</scope>
    <source>
        <strain evidence="9 10">NBRC 106133</strain>
    </source>
</reference>
<evidence type="ECO:0000256" key="6">
    <source>
        <dbReference type="ARBA" id="ARBA00023136"/>
    </source>
</evidence>
<evidence type="ECO:0000256" key="4">
    <source>
        <dbReference type="ARBA" id="ARBA00022692"/>
    </source>
</evidence>
<feature type="transmembrane region" description="Helical" evidence="8">
    <location>
        <begin position="239"/>
        <end position="256"/>
    </location>
</feature>
<proteinExistence type="inferred from homology"/>
<evidence type="ECO:0000256" key="8">
    <source>
        <dbReference type="SAM" id="Phobius"/>
    </source>
</evidence>
<feature type="transmembrane region" description="Helical" evidence="8">
    <location>
        <begin position="166"/>
        <end position="185"/>
    </location>
</feature>
<feature type="transmembrane region" description="Helical" evidence="8">
    <location>
        <begin position="377"/>
        <end position="395"/>
    </location>
</feature>
<feature type="transmembrane region" description="Helical" evidence="8">
    <location>
        <begin position="456"/>
        <end position="474"/>
    </location>
</feature>
<comment type="similarity">
    <text evidence="2 7">Belongs to the sodium:solute symporter (SSF) (TC 2.A.21) family.</text>
</comment>
<name>A0A512AX36_9BACT</name>
<sequence>MIFLTAGKVINASGRFILFKMLLFFILLYLTFNVLLGFWASRRVNNTQDFLLAGRKLTLPMATAVVFATWFGSETLLGASSEFAEKGLIGVIEDPFGAALCLFLVGLFFARKLYRMNLLTFGDFYRVRYNRQTELIASIFLVVSYFGWIAAQLVALGIILNLVVNIPLIVGILLGFIVVVGYTYLGGMWSVSVTDFLQTIMIILGLLFVVGSLLIQFPFSEVMHQPPADFFRFTPVAKAYSTEWINYFAMWITIGLGSIPQQDVFQRVMSSKSEKVAVYASFMAGILYLTVAFMPLLISLYAKVLHPELMQQDTQLLLPVLILQQSSMWMKVLFFGALLSAIMSTASGAMLAPAAILSENILKPVYRNITDKQLLHLSRVSVLLVAVVSLGFALLRSNIYELVSESSALSLVSLFVPMVAGIYIPRTSSRAAFISMLAGMGVWLMALAVGTAINPLIYGLGASFLGLGLGLFWWPKLSGPIIKAEAFK</sequence>
<feature type="transmembrane region" description="Helical" evidence="8">
    <location>
        <begin position="197"/>
        <end position="219"/>
    </location>
</feature>
<dbReference type="CDD" id="cd11474">
    <property type="entry name" value="SLC5sbd_CHT"/>
    <property type="match status" value="1"/>
</dbReference>
<accession>A0A512AX36</accession>
<evidence type="ECO:0000256" key="3">
    <source>
        <dbReference type="ARBA" id="ARBA00022448"/>
    </source>
</evidence>
<comment type="caution">
    <text evidence="9">The sequence shown here is derived from an EMBL/GenBank/DDBJ whole genome shotgun (WGS) entry which is preliminary data.</text>
</comment>
<evidence type="ECO:0000313" key="10">
    <source>
        <dbReference type="Proteomes" id="UP000321532"/>
    </source>
</evidence>
<feature type="transmembrane region" description="Helical" evidence="8">
    <location>
        <begin position="16"/>
        <end position="36"/>
    </location>
</feature>
<feature type="transmembrane region" description="Helical" evidence="8">
    <location>
        <begin position="57"/>
        <end position="76"/>
    </location>
</feature>
<feature type="transmembrane region" description="Helical" evidence="8">
    <location>
        <begin position="96"/>
        <end position="114"/>
    </location>
</feature>
<dbReference type="PANTHER" id="PTHR48086">
    <property type="entry name" value="SODIUM/PROLINE SYMPORTER-RELATED"/>
    <property type="match status" value="1"/>
</dbReference>
<dbReference type="Pfam" id="PF00474">
    <property type="entry name" value="SSF"/>
    <property type="match status" value="1"/>
</dbReference>
<evidence type="ECO:0000313" key="9">
    <source>
        <dbReference type="EMBL" id="GEO04292.1"/>
    </source>
</evidence>
<dbReference type="RefSeq" id="WP_246150921.1">
    <property type="nucleotide sequence ID" value="NZ_BJYS01000013.1"/>
</dbReference>
<dbReference type="InterPro" id="IPR038377">
    <property type="entry name" value="Na/Glc_symporter_sf"/>
</dbReference>
<dbReference type="PANTHER" id="PTHR48086:SF7">
    <property type="entry name" value="SODIUM-SOLUTE SYMPORTER-RELATED"/>
    <property type="match status" value="1"/>
</dbReference>
<dbReference type="Proteomes" id="UP000321532">
    <property type="component" value="Unassembled WGS sequence"/>
</dbReference>
<feature type="transmembrane region" description="Helical" evidence="8">
    <location>
        <begin position="407"/>
        <end position="424"/>
    </location>
</feature>
<feature type="transmembrane region" description="Helical" evidence="8">
    <location>
        <begin position="332"/>
        <end position="357"/>
    </location>
</feature>
<dbReference type="AlphaFoldDB" id="A0A512AX36"/>
<keyword evidence="10" id="KW-1185">Reference proteome</keyword>
<protein>
    <submittedName>
        <fullName evidence="9">Sodium:solute symporter</fullName>
    </submittedName>
</protein>
<feature type="transmembrane region" description="Helical" evidence="8">
    <location>
        <begin position="276"/>
        <end position="302"/>
    </location>
</feature>
<feature type="transmembrane region" description="Helical" evidence="8">
    <location>
        <begin position="135"/>
        <end position="160"/>
    </location>
</feature>
<evidence type="ECO:0000256" key="7">
    <source>
        <dbReference type="RuleBase" id="RU362091"/>
    </source>
</evidence>
<dbReference type="PROSITE" id="PS50283">
    <property type="entry name" value="NA_SOLUT_SYMP_3"/>
    <property type="match status" value="1"/>
</dbReference>
<dbReference type="InterPro" id="IPR001734">
    <property type="entry name" value="Na/solute_symporter"/>
</dbReference>
<feature type="transmembrane region" description="Helical" evidence="8">
    <location>
        <begin position="431"/>
        <end position="450"/>
    </location>
</feature>
<keyword evidence="3" id="KW-0813">Transport</keyword>
<gene>
    <name evidence="9" type="ORF">AAE02nite_19560</name>
</gene>
<organism evidence="9 10">
    <name type="scientific">Adhaeribacter aerolatus</name>
    <dbReference type="NCBI Taxonomy" id="670289"/>
    <lineage>
        <taxon>Bacteria</taxon>
        <taxon>Pseudomonadati</taxon>
        <taxon>Bacteroidota</taxon>
        <taxon>Cytophagia</taxon>
        <taxon>Cytophagales</taxon>
        <taxon>Hymenobacteraceae</taxon>
        <taxon>Adhaeribacter</taxon>
    </lineage>
</organism>
<keyword evidence="5 8" id="KW-1133">Transmembrane helix</keyword>
<evidence type="ECO:0000256" key="1">
    <source>
        <dbReference type="ARBA" id="ARBA00004141"/>
    </source>
</evidence>
<dbReference type="EMBL" id="BJYS01000013">
    <property type="protein sequence ID" value="GEO04292.1"/>
    <property type="molecule type" value="Genomic_DNA"/>
</dbReference>
<keyword evidence="6 8" id="KW-0472">Membrane</keyword>
<dbReference type="Gene3D" id="1.20.1730.10">
    <property type="entry name" value="Sodium/glucose cotransporter"/>
    <property type="match status" value="1"/>
</dbReference>
<dbReference type="GO" id="GO:0005886">
    <property type="term" value="C:plasma membrane"/>
    <property type="evidence" value="ECO:0007669"/>
    <property type="project" value="TreeGrafter"/>
</dbReference>
<dbReference type="InterPro" id="IPR050277">
    <property type="entry name" value="Sodium:Solute_Symporter"/>
</dbReference>
<evidence type="ECO:0000256" key="5">
    <source>
        <dbReference type="ARBA" id="ARBA00022989"/>
    </source>
</evidence>
<comment type="subcellular location">
    <subcellularLocation>
        <location evidence="1">Membrane</location>
        <topology evidence="1">Multi-pass membrane protein</topology>
    </subcellularLocation>
</comment>
<evidence type="ECO:0000256" key="2">
    <source>
        <dbReference type="ARBA" id="ARBA00006434"/>
    </source>
</evidence>